<evidence type="ECO:0000313" key="1">
    <source>
        <dbReference type="EMBL" id="ALC15613.1"/>
    </source>
</evidence>
<gene>
    <name evidence="1" type="ORF">DSOUD_0826</name>
</gene>
<accession>A0A0M3QF80</accession>
<dbReference type="Proteomes" id="UP000057158">
    <property type="component" value="Chromosome"/>
</dbReference>
<dbReference type="PATRIC" id="fig|1603606.3.peg.908"/>
<reference evidence="1 2" key="1">
    <citation type="submission" date="2015-07" db="EMBL/GenBank/DDBJ databases">
        <title>Isolation and Genomic Characterization of a Novel Halophilic Metal-Reducing Deltaproteobacterium from the Deep Subsurface.</title>
        <authorList>
            <person name="Badalamenti J.P."/>
            <person name="Summers Z.M."/>
            <person name="Gralnick J.A."/>
            <person name="Bond D.R."/>
        </authorList>
    </citation>
    <scope>NUCLEOTIDE SEQUENCE [LARGE SCALE GENOMIC DNA]</scope>
    <source>
        <strain evidence="1 2">WTL</strain>
    </source>
</reference>
<dbReference type="EMBL" id="CP010802">
    <property type="protein sequence ID" value="ALC15613.1"/>
    <property type="molecule type" value="Genomic_DNA"/>
</dbReference>
<dbReference type="AlphaFoldDB" id="A0A0M3QF80"/>
<dbReference type="RefSeq" id="WP_053549806.1">
    <property type="nucleotide sequence ID" value="NZ_CP010802.1"/>
</dbReference>
<organism evidence="1 2">
    <name type="scientific">Desulfuromonas soudanensis</name>
    <dbReference type="NCBI Taxonomy" id="1603606"/>
    <lineage>
        <taxon>Bacteria</taxon>
        <taxon>Pseudomonadati</taxon>
        <taxon>Thermodesulfobacteriota</taxon>
        <taxon>Desulfuromonadia</taxon>
        <taxon>Desulfuromonadales</taxon>
        <taxon>Desulfuromonadaceae</taxon>
        <taxon>Desulfuromonas</taxon>
    </lineage>
</organism>
<keyword evidence="2" id="KW-1185">Reference proteome</keyword>
<protein>
    <submittedName>
        <fullName evidence="1">Uncharacterized protein</fullName>
    </submittedName>
</protein>
<name>A0A0M3QF80_9BACT</name>
<sequence>MALILLLFLPGCSRGLLYTHTVEPLDINLHQTPQPLGGNKGDIKRFQIPLISPSIDLAWDTNAIGEIAKRSGMESAEYADLEIFSILLGLWRQYTVHVYGRTAGEYRHSEARVH</sequence>
<dbReference type="KEGG" id="des:DSOUD_0826"/>
<dbReference type="STRING" id="1603606.DSOUD_0826"/>
<proteinExistence type="predicted"/>
<evidence type="ECO:0000313" key="2">
    <source>
        <dbReference type="Proteomes" id="UP000057158"/>
    </source>
</evidence>